<gene>
    <name evidence="1" type="ORF">BcabD6B2_17140</name>
</gene>
<dbReference type="GeneID" id="94193760"/>
<name>A0AAV4LUA3_BABCB</name>
<evidence type="ECO:0000313" key="1">
    <source>
        <dbReference type="EMBL" id="GIX62279.1"/>
    </source>
</evidence>
<dbReference type="RefSeq" id="XP_067714348.1">
    <property type="nucleotide sequence ID" value="XM_067858247.1"/>
</dbReference>
<comment type="caution">
    <text evidence="1">The sequence shown here is derived from an EMBL/GenBank/DDBJ whole genome shotgun (WGS) entry which is preliminary data.</text>
</comment>
<evidence type="ECO:0000313" key="2">
    <source>
        <dbReference type="Proteomes" id="UP001497744"/>
    </source>
</evidence>
<dbReference type="Proteomes" id="UP001497744">
    <property type="component" value="Unassembled WGS sequence"/>
</dbReference>
<protein>
    <submittedName>
        <fullName evidence="1">Variant erythrocyte surface antigen-1, alpha subunit</fullName>
    </submittedName>
</protein>
<accession>A0AAV4LUA3</accession>
<sequence>MSSQATGKSLTDRPSNLKEAIDWILRVTWKDGGGGGTDGTDGLANAIRKLPNFKATITAAEKKLREKEGVGVSQGLKYLTES</sequence>
<proteinExistence type="predicted"/>
<organism evidence="1 2">
    <name type="scientific">Babesia caballi</name>
    <dbReference type="NCBI Taxonomy" id="5871"/>
    <lineage>
        <taxon>Eukaryota</taxon>
        <taxon>Sar</taxon>
        <taxon>Alveolata</taxon>
        <taxon>Apicomplexa</taxon>
        <taxon>Aconoidasida</taxon>
        <taxon>Piroplasmida</taxon>
        <taxon>Babesiidae</taxon>
        <taxon>Babesia</taxon>
    </lineage>
</organism>
<dbReference type="AlphaFoldDB" id="A0AAV4LUA3"/>
<dbReference type="EMBL" id="BPLF01000001">
    <property type="protein sequence ID" value="GIX62279.1"/>
    <property type="molecule type" value="Genomic_DNA"/>
</dbReference>
<reference evidence="1 2" key="1">
    <citation type="submission" date="2021-06" db="EMBL/GenBank/DDBJ databases">
        <title>Genome sequence of Babesia caballi.</title>
        <authorList>
            <person name="Yamagishi J."/>
            <person name="Kidaka T."/>
            <person name="Ochi A."/>
        </authorList>
    </citation>
    <scope>NUCLEOTIDE SEQUENCE [LARGE SCALE GENOMIC DNA]</scope>
    <source>
        <strain evidence="1">USDA-D6B2</strain>
    </source>
</reference>
<keyword evidence="2" id="KW-1185">Reference proteome</keyword>